<dbReference type="AlphaFoldDB" id="A0AA88DHL7"/>
<dbReference type="PANTHER" id="PTHR35761">
    <property type="entry name" value="ATR INTERACTING PROTEIN"/>
    <property type="match status" value="1"/>
</dbReference>
<reference evidence="2" key="1">
    <citation type="submission" date="2023-07" db="EMBL/GenBank/DDBJ databases">
        <title>draft genome sequence of fig (Ficus carica).</title>
        <authorList>
            <person name="Takahashi T."/>
            <person name="Nishimura K."/>
        </authorList>
    </citation>
    <scope>NUCLEOTIDE SEQUENCE</scope>
</reference>
<sequence>MKEEEEGFEEWDADFLNQLIQVEELALSSSSSSAISQSLPLPPPNPFLHRHHSPALPPPPPPQARRNPIPISIPNPNPHAAAADVTYSPPRELSQRPASSLPPPRASDAAICVPGIDDKDLEIQRLKVETWGYEFAIFKIFCLVYEKMLERKRRSLDVCQSSFRTWDRDRDRDREGEALGLYHAEISRRSQNAISSTATSSCKAIGVQTDVGGICAKVFLNDDLPTHRDLSKKLLGIWGLPVNPMLGRNMVSNLLVACQTDLHVLFGFMGMNMSVKTRMDSPACESSTTVSQYDLQSSYSLEAAKVSHLYSVLTKINNGMIHVEGLLKPLLDLCSLESVVIVHKSLHILHMFLQHLFSFVRNSGESFLHAPVLMNFDLIFQCNLVRDNIMVEELCSGNGVLNPNGSEAAKEGDTFSVSKEKTSLIGCSPCDTKFLDDGTLFEKGPSYPGALISVSRVDWLSLFEEVLQIAMRKTEEIVRVEAVSILNIILIRSNAYTDREKFGNTQMFESISQLLRKEAGLQVQNHSIQLLYLLLNCPKLLVTFCSGCSEGVSPGFMNDNTEDTSAFLRFTLTLQSLADCLSCAGNGLEELKLRRNAINLLAFLASSGKSGFDILVSHKLSKDANFLMLILQVLVSEMDIEATVITNSPEVFNERTLLMREALILLNRLVSNSAYSATALQLLTKSRDMASLTIDIANRLSRNDQTRDRFDGMVKTKRKSEVADLARVFKKRVFTYMGDYIS</sequence>
<evidence type="ECO:0000313" key="2">
    <source>
        <dbReference type="EMBL" id="GMN40824.1"/>
    </source>
</evidence>
<dbReference type="Proteomes" id="UP001187192">
    <property type="component" value="Unassembled WGS sequence"/>
</dbReference>
<dbReference type="EMBL" id="BTGU01000011">
    <property type="protein sequence ID" value="GMN40824.1"/>
    <property type="molecule type" value="Genomic_DNA"/>
</dbReference>
<dbReference type="GO" id="GO:0006974">
    <property type="term" value="P:DNA damage response"/>
    <property type="evidence" value="ECO:0007669"/>
    <property type="project" value="InterPro"/>
</dbReference>
<dbReference type="InterPro" id="IPR016024">
    <property type="entry name" value="ARM-type_fold"/>
</dbReference>
<proteinExistence type="predicted"/>
<feature type="region of interest" description="Disordered" evidence="1">
    <location>
        <begin position="31"/>
        <end position="106"/>
    </location>
</feature>
<comment type="caution">
    <text evidence="2">The sequence shown here is derived from an EMBL/GenBank/DDBJ whole genome shotgun (WGS) entry which is preliminary data.</text>
</comment>
<evidence type="ECO:0000256" key="1">
    <source>
        <dbReference type="SAM" id="MobiDB-lite"/>
    </source>
</evidence>
<dbReference type="PANTHER" id="PTHR35761:SF1">
    <property type="entry name" value="PROTEIN SENSITIVE TO UV 2"/>
    <property type="match status" value="1"/>
</dbReference>
<accession>A0AA88DHL7</accession>
<name>A0AA88DHL7_FICCA</name>
<organism evidence="2 3">
    <name type="scientific">Ficus carica</name>
    <name type="common">Common fig</name>
    <dbReference type="NCBI Taxonomy" id="3494"/>
    <lineage>
        <taxon>Eukaryota</taxon>
        <taxon>Viridiplantae</taxon>
        <taxon>Streptophyta</taxon>
        <taxon>Embryophyta</taxon>
        <taxon>Tracheophyta</taxon>
        <taxon>Spermatophyta</taxon>
        <taxon>Magnoliopsida</taxon>
        <taxon>eudicotyledons</taxon>
        <taxon>Gunneridae</taxon>
        <taxon>Pentapetalae</taxon>
        <taxon>rosids</taxon>
        <taxon>fabids</taxon>
        <taxon>Rosales</taxon>
        <taxon>Moraceae</taxon>
        <taxon>Ficeae</taxon>
        <taxon>Ficus</taxon>
    </lineage>
</organism>
<dbReference type="InterPro" id="IPR044952">
    <property type="entry name" value="SUV2"/>
</dbReference>
<evidence type="ECO:0000313" key="3">
    <source>
        <dbReference type="Proteomes" id="UP001187192"/>
    </source>
</evidence>
<keyword evidence="3" id="KW-1185">Reference proteome</keyword>
<gene>
    <name evidence="2" type="ORF">TIFTF001_010060</name>
</gene>
<dbReference type="SUPFAM" id="SSF48371">
    <property type="entry name" value="ARM repeat"/>
    <property type="match status" value="1"/>
</dbReference>
<protein>
    <submittedName>
        <fullName evidence="2">Uncharacterized protein</fullName>
    </submittedName>
</protein>